<evidence type="ECO:0000313" key="3">
    <source>
        <dbReference type="Proteomes" id="UP001149165"/>
    </source>
</evidence>
<protein>
    <submittedName>
        <fullName evidence="2">Clavaminate synthase-like protein</fullName>
    </submittedName>
</protein>
<accession>A0A9W9F7C6</accession>
<dbReference type="EMBL" id="JAPQKH010000006">
    <property type="protein sequence ID" value="KAJ5094867.1"/>
    <property type="molecule type" value="Genomic_DNA"/>
</dbReference>
<evidence type="ECO:0000256" key="1">
    <source>
        <dbReference type="SAM" id="MobiDB-lite"/>
    </source>
</evidence>
<feature type="region of interest" description="Disordered" evidence="1">
    <location>
        <begin position="28"/>
        <end position="50"/>
    </location>
</feature>
<reference evidence="2" key="1">
    <citation type="submission" date="2022-11" db="EMBL/GenBank/DDBJ databases">
        <authorList>
            <person name="Petersen C."/>
        </authorList>
    </citation>
    <scope>NUCLEOTIDE SEQUENCE</scope>
    <source>
        <strain evidence="2">IBT 30069</strain>
    </source>
</reference>
<gene>
    <name evidence="2" type="ORF">N7456_010728</name>
</gene>
<organism evidence="2 3">
    <name type="scientific">Penicillium angulare</name>
    <dbReference type="NCBI Taxonomy" id="116970"/>
    <lineage>
        <taxon>Eukaryota</taxon>
        <taxon>Fungi</taxon>
        <taxon>Dikarya</taxon>
        <taxon>Ascomycota</taxon>
        <taxon>Pezizomycotina</taxon>
        <taxon>Eurotiomycetes</taxon>
        <taxon>Eurotiomycetidae</taxon>
        <taxon>Eurotiales</taxon>
        <taxon>Aspergillaceae</taxon>
        <taxon>Penicillium</taxon>
    </lineage>
</organism>
<dbReference type="Proteomes" id="UP001149165">
    <property type="component" value="Unassembled WGS sequence"/>
</dbReference>
<sequence length="63" mass="7685">MSDYLDARKHGWKRYEYDLDRPMTASHQDFFDGEYPDPDGHKSLGRFNNVPREQTQYRLYELK</sequence>
<name>A0A9W9F7C6_9EURO</name>
<dbReference type="AlphaFoldDB" id="A0A9W9F7C6"/>
<keyword evidence="3" id="KW-1185">Reference proteome</keyword>
<comment type="caution">
    <text evidence="2">The sequence shown here is derived from an EMBL/GenBank/DDBJ whole genome shotgun (WGS) entry which is preliminary data.</text>
</comment>
<proteinExistence type="predicted"/>
<reference evidence="2" key="2">
    <citation type="journal article" date="2023" name="IMA Fungus">
        <title>Comparative genomic study of the Penicillium genus elucidates a diverse pangenome and 15 lateral gene transfer events.</title>
        <authorList>
            <person name="Petersen C."/>
            <person name="Sorensen T."/>
            <person name="Nielsen M.R."/>
            <person name="Sondergaard T.E."/>
            <person name="Sorensen J.L."/>
            <person name="Fitzpatrick D.A."/>
            <person name="Frisvad J.C."/>
            <person name="Nielsen K.L."/>
        </authorList>
    </citation>
    <scope>NUCLEOTIDE SEQUENCE</scope>
    <source>
        <strain evidence="2">IBT 30069</strain>
    </source>
</reference>
<evidence type="ECO:0000313" key="2">
    <source>
        <dbReference type="EMBL" id="KAJ5094867.1"/>
    </source>
</evidence>